<accession>A0ABZ2XTG5</accession>
<evidence type="ECO:0000256" key="1">
    <source>
        <dbReference type="SAM" id="SignalP"/>
    </source>
</evidence>
<keyword evidence="3" id="KW-1185">Reference proteome</keyword>
<keyword evidence="1" id="KW-0732">Signal</keyword>
<dbReference type="RefSeq" id="WP_406645479.1">
    <property type="nucleotide sequence ID" value="NZ_CP123584.1"/>
</dbReference>
<name>A0ABZ2XTG5_9RHOB</name>
<organism evidence="2 3">
    <name type="scientific">Aliisedimentitalea scapharcae</name>
    <dbReference type="NCBI Taxonomy" id="1524259"/>
    <lineage>
        <taxon>Bacteria</taxon>
        <taxon>Pseudomonadati</taxon>
        <taxon>Pseudomonadota</taxon>
        <taxon>Alphaproteobacteria</taxon>
        <taxon>Rhodobacterales</taxon>
        <taxon>Roseobacteraceae</taxon>
        <taxon>Aliisedimentitalea</taxon>
    </lineage>
</organism>
<dbReference type="Pfam" id="PF06282">
    <property type="entry name" value="DUF1036"/>
    <property type="match status" value="1"/>
</dbReference>
<evidence type="ECO:0000313" key="3">
    <source>
        <dbReference type="Proteomes" id="UP001623232"/>
    </source>
</evidence>
<dbReference type="InterPro" id="IPR009380">
    <property type="entry name" value="DUF1036"/>
</dbReference>
<feature type="chain" id="PRO_5046921578" evidence="1">
    <location>
        <begin position="21"/>
        <end position="331"/>
    </location>
</feature>
<evidence type="ECO:0000313" key="2">
    <source>
        <dbReference type="EMBL" id="WZK88110.1"/>
    </source>
</evidence>
<reference evidence="2 3" key="1">
    <citation type="submission" date="2023-04" db="EMBL/GenBank/DDBJ databases">
        <title>Complete genome sequence of Alisedimentitalea scapharcae.</title>
        <authorList>
            <person name="Rong J.-C."/>
            <person name="Yi M.-L."/>
            <person name="Zhao Q."/>
        </authorList>
    </citation>
    <scope>NUCLEOTIDE SEQUENCE [LARGE SCALE GENOMIC DNA]</scope>
    <source>
        <strain evidence="2 3">KCTC 42119</strain>
    </source>
</reference>
<feature type="signal peptide" evidence="1">
    <location>
        <begin position="1"/>
        <end position="20"/>
    </location>
</feature>
<gene>
    <name evidence="2" type="ORF">QEZ52_16080</name>
</gene>
<dbReference type="Proteomes" id="UP001623232">
    <property type="component" value="Chromosome"/>
</dbReference>
<protein>
    <submittedName>
        <fullName evidence="2">DUF1036 domain-containing protein</fullName>
    </submittedName>
</protein>
<sequence>MRSLFSAAFTCLVLSGPAWAGLEICNDTSEQQAVAIGYKSDDQWVSEGWWNIPAQECRSPIQSDLKNRYYYMMARSDGWEFADENILFCVQSEVFTIVGDENCEARGYETGRFIKIDTGTTAKQHTHFLSGYAFAAQEPGGGQTSYGEPYADNVTFQSCPAIFGEGDPYCTFHGGGTKFFVNDDMRTPPHVFGLLRALLPGTPLYVEGELTGIFDTTAEVVLTKAEPRPWREADRLLDHLQGHWYSVSDPNEQFTVLGGERENSYDGQVTGVEYLSIQERCGEFEGAGPYLYARGEETGEGYCYGIEYVGDWDLTLMYLPRGLFQDFRKLD</sequence>
<proteinExistence type="predicted"/>
<dbReference type="EMBL" id="CP123584">
    <property type="protein sequence ID" value="WZK88110.1"/>
    <property type="molecule type" value="Genomic_DNA"/>
</dbReference>